<dbReference type="Proteomes" id="UP000694725">
    <property type="component" value="Unplaced"/>
</dbReference>
<dbReference type="Proteomes" id="UP000694724">
    <property type="component" value="Unplaced"/>
</dbReference>
<dbReference type="Ensembl" id="ENSSSCT00040071623.1">
    <property type="protein sequence ID" value="ENSSSCP00040030563.1"/>
    <property type="gene ID" value="ENSSSCG00040053013.1"/>
</dbReference>
<dbReference type="Ensembl" id="ENSSSCT00025000092.1">
    <property type="protein sequence ID" value="ENSSSCP00025000052.1"/>
    <property type="gene ID" value="ENSSSCG00025000059.1"/>
</dbReference>
<dbReference type="Ensembl" id="ENSSSCT00055042239.1">
    <property type="protein sequence ID" value="ENSSSCP00055033632.1"/>
    <property type="gene ID" value="ENSSSCG00055021526.1"/>
</dbReference>
<keyword evidence="1" id="KW-0812">Transmembrane</keyword>
<dbReference type="AlphaFoldDB" id="A0A8D0VHB3"/>
<dbReference type="Proteomes" id="UP000694727">
    <property type="component" value="Unplaced"/>
</dbReference>
<dbReference type="Proteomes" id="UP000694571">
    <property type="component" value="Unplaced"/>
</dbReference>
<organism evidence="2 3">
    <name type="scientific">Sus scrofa</name>
    <name type="common">Pig</name>
    <dbReference type="NCBI Taxonomy" id="9823"/>
    <lineage>
        <taxon>Eukaryota</taxon>
        <taxon>Metazoa</taxon>
        <taxon>Chordata</taxon>
        <taxon>Craniata</taxon>
        <taxon>Vertebrata</taxon>
        <taxon>Euteleostomi</taxon>
        <taxon>Mammalia</taxon>
        <taxon>Eutheria</taxon>
        <taxon>Laurasiatheria</taxon>
        <taxon>Artiodactyla</taxon>
        <taxon>Suina</taxon>
        <taxon>Suidae</taxon>
        <taxon>Sus</taxon>
    </lineage>
</organism>
<evidence type="ECO:0000313" key="2">
    <source>
        <dbReference type="Ensembl" id="ENSSSCP00030006227.1"/>
    </source>
</evidence>
<dbReference type="Proteomes" id="UP000694570">
    <property type="component" value="Unplaced"/>
</dbReference>
<dbReference type="Proteomes" id="UP000694720">
    <property type="component" value="Unplaced"/>
</dbReference>
<keyword evidence="1" id="KW-1133">Transmembrane helix</keyword>
<dbReference type="Ensembl" id="ENSSSCT00035050756.1">
    <property type="protein sequence ID" value="ENSSSCP00035020330.1"/>
    <property type="gene ID" value="ENSSSCG00035038259.1"/>
</dbReference>
<sequence length="136" mass="16058">MKVLSRYMPRIGIAGSYGSSIFSFLRYLHTIFHSGCTNLYSHQQLRRIPFSLQPPQHLFVESILTGVRWYLIVVFICISVIIIDIEHFFVCLLAICISYLEKYLFRSWPIFQLSCLYIYKLNPFQLHCLKLFSPIL</sequence>
<dbReference type="Proteomes" id="UP000694722">
    <property type="component" value="Unplaced"/>
</dbReference>
<evidence type="ECO:0000256" key="1">
    <source>
        <dbReference type="SAM" id="Phobius"/>
    </source>
</evidence>
<accession>A0A8D0VHB3</accession>
<name>A0A8D0VHB3_PIG</name>
<protein>
    <submittedName>
        <fullName evidence="2">Uncharacterized protein</fullName>
    </submittedName>
</protein>
<reference evidence="2" key="1">
    <citation type="submission" date="2025-05" db="UniProtKB">
        <authorList>
            <consortium name="Ensembl"/>
        </authorList>
    </citation>
    <scope>IDENTIFICATION</scope>
</reference>
<dbReference type="Ensembl" id="ENSSSCT00065070297.1">
    <property type="protein sequence ID" value="ENSSSCP00065030642.1"/>
    <property type="gene ID" value="ENSSSCG00065051326.1"/>
</dbReference>
<feature type="transmembrane region" description="Helical" evidence="1">
    <location>
        <begin position="69"/>
        <end position="100"/>
    </location>
</feature>
<keyword evidence="1" id="KW-0472">Membrane</keyword>
<proteinExistence type="predicted"/>
<evidence type="ECO:0000313" key="3">
    <source>
        <dbReference type="Proteomes" id="UP000694570"/>
    </source>
</evidence>
<dbReference type="Ensembl" id="ENSSSCT00030013941.1">
    <property type="protein sequence ID" value="ENSSSCP00030006227.1"/>
    <property type="gene ID" value="ENSSSCG00030010197.1"/>
</dbReference>
<feature type="transmembrane region" description="Helical" evidence="1">
    <location>
        <begin position="7"/>
        <end position="25"/>
    </location>
</feature>
<dbReference type="Ensembl" id="ENSSSCT00050014782.1">
    <property type="protein sequence ID" value="ENSSSCP00050006085.1"/>
    <property type="gene ID" value="ENSSSCG00050010978.1"/>
</dbReference>